<dbReference type="EMBL" id="UOEU01000419">
    <property type="protein sequence ID" value="VAW33091.1"/>
    <property type="molecule type" value="Genomic_DNA"/>
</dbReference>
<accession>A0A3B0UPL6</accession>
<gene>
    <name evidence="2" type="ORF">MNBD_CHLOROFLEXI01-4441</name>
</gene>
<reference evidence="2" key="1">
    <citation type="submission" date="2018-06" db="EMBL/GenBank/DDBJ databases">
        <authorList>
            <person name="Zhirakovskaya E."/>
        </authorList>
    </citation>
    <scope>NUCLEOTIDE SEQUENCE</scope>
</reference>
<evidence type="ECO:0000313" key="2">
    <source>
        <dbReference type="EMBL" id="VAW33091.1"/>
    </source>
</evidence>
<proteinExistence type="predicted"/>
<dbReference type="SUPFAM" id="SSF53850">
    <property type="entry name" value="Periplasmic binding protein-like II"/>
    <property type="match status" value="1"/>
</dbReference>
<sequence>LTSQITGPEEEGLGGWGAAGNTGWSNEAFDQACNTALSSLPGTPEYEESHKEAQRIFSQELPVIPAFLRLIVAAARPEVIGFGVDPTGGTELQNIYQYDLER</sequence>
<protein>
    <submittedName>
        <fullName evidence="2">Uncharacterized protein</fullName>
    </submittedName>
</protein>
<feature type="non-terminal residue" evidence="2">
    <location>
        <position position="1"/>
    </location>
</feature>
<dbReference type="Gene3D" id="3.10.105.10">
    <property type="entry name" value="Dipeptide-binding Protein, Domain 3"/>
    <property type="match status" value="1"/>
</dbReference>
<name>A0A3B0UPL6_9ZZZZ</name>
<organism evidence="2">
    <name type="scientific">hydrothermal vent metagenome</name>
    <dbReference type="NCBI Taxonomy" id="652676"/>
    <lineage>
        <taxon>unclassified sequences</taxon>
        <taxon>metagenomes</taxon>
        <taxon>ecological metagenomes</taxon>
    </lineage>
</organism>
<evidence type="ECO:0000256" key="1">
    <source>
        <dbReference type="SAM" id="MobiDB-lite"/>
    </source>
</evidence>
<dbReference type="AlphaFoldDB" id="A0A3B0UPL6"/>
<feature type="region of interest" description="Disordered" evidence="1">
    <location>
        <begin position="1"/>
        <end position="21"/>
    </location>
</feature>